<accession>A0ABY9ASU1</accession>
<dbReference type="Gene3D" id="1.10.287.950">
    <property type="entry name" value="Methyl-accepting chemotaxis protein"/>
    <property type="match status" value="1"/>
</dbReference>
<dbReference type="InterPro" id="IPR000014">
    <property type="entry name" value="PAS"/>
</dbReference>
<evidence type="ECO:0000256" key="2">
    <source>
        <dbReference type="PROSITE-ProRule" id="PRU00284"/>
    </source>
</evidence>
<keyword evidence="7" id="KW-1185">Reference proteome</keyword>
<dbReference type="Pfam" id="PF00672">
    <property type="entry name" value="HAMP"/>
    <property type="match status" value="1"/>
</dbReference>
<evidence type="ECO:0000313" key="6">
    <source>
        <dbReference type="EMBL" id="WIY49877.1"/>
    </source>
</evidence>
<dbReference type="Pfam" id="PF13426">
    <property type="entry name" value="PAS_9"/>
    <property type="match status" value="1"/>
</dbReference>
<dbReference type="InterPro" id="IPR004089">
    <property type="entry name" value="MCPsignal_dom"/>
</dbReference>
<dbReference type="SMART" id="SM00283">
    <property type="entry name" value="MA"/>
    <property type="match status" value="1"/>
</dbReference>
<sequence length="524" mass="55410">MSALVPAGGADAALREDEYLITRTDIEGRMVYVNAAFAERSGYESGELLGQPASMMYAPDTPPELSADLWRTVKAHGAWTGVMRHRCKDGSCFWAQATITRTMQDGRHVGHTTVRTRAGEQEVARMRRFNAARQRGAVALHTLREGRLALRGIGGLLRLVAAPTLASRLALAQAANAVVVCLAAAQWLGARDAVPPAAIAICVVSLALGAALEMARRRIRRPVGRLLAHARGIGAGDLTWPAAPDTGADDEVARLGASMDVMQKSLASLVRDLREGVRTVDGAASEISDANMDLAARTEQTASAIEQAVGRMHDLSDAVHRNATHADRTHRLAASSRDAAEQGRELVRQVIDGMGDIARSTAGISDISSMIEGIAFQTNILALNAAVEAARAGTHGRGFAVVAAEVRSLAQRSSEAVRQISQLLDVSRGHVASGERLAQAAGGSIDEIVRLASQVLATVGEMSQASQSQHEEITRINGVIGRIDDAVRQNSAMVEQAAAAAASLADQSRRLDHSVSLFRTGAAH</sequence>
<dbReference type="SUPFAM" id="SSF58104">
    <property type="entry name" value="Methyl-accepting chemotaxis protein (MCP) signaling domain"/>
    <property type="match status" value="1"/>
</dbReference>
<dbReference type="SUPFAM" id="SSF55785">
    <property type="entry name" value="PYP-like sensor domain (PAS domain)"/>
    <property type="match status" value="1"/>
</dbReference>
<reference evidence="6 7" key="1">
    <citation type="submission" date="2023-06" db="EMBL/GenBank/DDBJ databases">
        <authorList>
            <person name="Ham H."/>
            <person name="Park D.S."/>
        </authorList>
    </citation>
    <scope>NUCLEOTIDE SEQUENCE [LARGE SCALE GENOMIC DNA]</scope>
    <source>
        <strain evidence="6 7">KACC 17005</strain>
    </source>
</reference>
<dbReference type="InterPro" id="IPR003660">
    <property type="entry name" value="HAMP_dom"/>
</dbReference>
<dbReference type="NCBIfam" id="TIGR00229">
    <property type="entry name" value="sensory_box"/>
    <property type="match status" value="1"/>
</dbReference>
<dbReference type="PROSITE" id="PS50111">
    <property type="entry name" value="CHEMOTAXIS_TRANSDUC_2"/>
    <property type="match status" value="1"/>
</dbReference>
<dbReference type="Proteomes" id="UP001242732">
    <property type="component" value="Chromosome"/>
</dbReference>
<dbReference type="Gene3D" id="3.30.450.20">
    <property type="entry name" value="PAS domain"/>
    <property type="match status" value="1"/>
</dbReference>
<evidence type="ECO:0000313" key="7">
    <source>
        <dbReference type="Proteomes" id="UP001242732"/>
    </source>
</evidence>
<dbReference type="PROSITE" id="PS50112">
    <property type="entry name" value="PAS"/>
    <property type="match status" value="1"/>
</dbReference>
<dbReference type="Pfam" id="PF00015">
    <property type="entry name" value="MCPsignal"/>
    <property type="match status" value="1"/>
</dbReference>
<dbReference type="PANTHER" id="PTHR43531">
    <property type="entry name" value="PROTEIN ICFG"/>
    <property type="match status" value="1"/>
</dbReference>
<feature type="domain" description="PAS" evidence="4">
    <location>
        <begin position="21"/>
        <end position="76"/>
    </location>
</feature>
<dbReference type="CDD" id="cd00130">
    <property type="entry name" value="PAS"/>
    <property type="match status" value="1"/>
</dbReference>
<feature type="domain" description="Methyl-accepting transducer" evidence="3">
    <location>
        <begin position="276"/>
        <end position="505"/>
    </location>
</feature>
<keyword evidence="2" id="KW-0807">Transducer</keyword>
<comment type="similarity">
    <text evidence="1">Belongs to the methyl-accepting chemotaxis (MCP) protein family.</text>
</comment>
<name>A0ABY9ASU1_PARCI</name>
<dbReference type="GeneID" id="79788934"/>
<evidence type="ECO:0000259" key="4">
    <source>
        <dbReference type="PROSITE" id="PS50112"/>
    </source>
</evidence>
<protein>
    <submittedName>
        <fullName evidence="6">Methyl-accepting chemotaxis protein</fullName>
    </submittedName>
</protein>
<organism evidence="6 7">
    <name type="scientific">Paracidovorax citrulli</name>
    <name type="common">Acidovorax citrulli</name>
    <dbReference type="NCBI Taxonomy" id="80869"/>
    <lineage>
        <taxon>Bacteria</taxon>
        <taxon>Pseudomonadati</taxon>
        <taxon>Pseudomonadota</taxon>
        <taxon>Betaproteobacteria</taxon>
        <taxon>Burkholderiales</taxon>
        <taxon>Comamonadaceae</taxon>
        <taxon>Paracidovorax</taxon>
    </lineage>
</organism>
<dbReference type="PROSITE" id="PS50885">
    <property type="entry name" value="HAMP"/>
    <property type="match status" value="1"/>
</dbReference>
<dbReference type="PANTHER" id="PTHR43531:SF7">
    <property type="entry name" value="AEROTAXIS RECEPTOR"/>
    <property type="match status" value="1"/>
</dbReference>
<dbReference type="InterPro" id="IPR035965">
    <property type="entry name" value="PAS-like_dom_sf"/>
</dbReference>
<evidence type="ECO:0000259" key="5">
    <source>
        <dbReference type="PROSITE" id="PS50885"/>
    </source>
</evidence>
<feature type="domain" description="HAMP" evidence="5">
    <location>
        <begin position="217"/>
        <end position="271"/>
    </location>
</feature>
<dbReference type="RefSeq" id="WP_011796953.1">
    <property type="nucleotide sequence ID" value="NZ_CP023687.1"/>
</dbReference>
<proteinExistence type="inferred from homology"/>
<dbReference type="SMART" id="SM00304">
    <property type="entry name" value="HAMP"/>
    <property type="match status" value="1"/>
</dbReference>
<gene>
    <name evidence="6" type="ORF">QRO08_04690</name>
</gene>
<dbReference type="EMBL" id="CP127363">
    <property type="protein sequence ID" value="WIY49877.1"/>
    <property type="molecule type" value="Genomic_DNA"/>
</dbReference>
<evidence type="ECO:0000259" key="3">
    <source>
        <dbReference type="PROSITE" id="PS50111"/>
    </source>
</evidence>
<dbReference type="InterPro" id="IPR051310">
    <property type="entry name" value="MCP_chemotaxis"/>
</dbReference>
<evidence type="ECO:0000256" key="1">
    <source>
        <dbReference type="ARBA" id="ARBA00029447"/>
    </source>
</evidence>